<accession>A0A158JZR3</accession>
<evidence type="ECO:0000256" key="7">
    <source>
        <dbReference type="RuleBase" id="RU363032"/>
    </source>
</evidence>
<evidence type="ECO:0000256" key="3">
    <source>
        <dbReference type="ARBA" id="ARBA00022475"/>
    </source>
</evidence>
<keyword evidence="2 7" id="KW-0813">Transport</keyword>
<dbReference type="GO" id="GO:0015871">
    <property type="term" value="P:choline transport"/>
    <property type="evidence" value="ECO:0007669"/>
    <property type="project" value="TreeGrafter"/>
</dbReference>
<dbReference type="AlphaFoldDB" id="A0A158JZR3"/>
<dbReference type="EMBL" id="FCOK02000144">
    <property type="protein sequence ID" value="SAL73919.1"/>
    <property type="molecule type" value="Genomic_DNA"/>
</dbReference>
<feature type="transmembrane region" description="Helical" evidence="7">
    <location>
        <begin position="224"/>
        <end position="243"/>
    </location>
</feature>
<feature type="transmembrane region" description="Helical" evidence="7">
    <location>
        <begin position="77"/>
        <end position="95"/>
    </location>
</feature>
<keyword evidence="6 7" id="KW-0472">Membrane</keyword>
<dbReference type="GO" id="GO:0043190">
    <property type="term" value="C:ATP-binding cassette (ABC) transporter complex"/>
    <property type="evidence" value="ECO:0007669"/>
    <property type="project" value="TreeGrafter"/>
</dbReference>
<dbReference type="Pfam" id="PF00528">
    <property type="entry name" value="BPD_transp_1"/>
    <property type="match status" value="1"/>
</dbReference>
<evidence type="ECO:0000256" key="1">
    <source>
        <dbReference type="ARBA" id="ARBA00004651"/>
    </source>
</evidence>
<dbReference type="GO" id="GO:0005275">
    <property type="term" value="F:amine transmembrane transporter activity"/>
    <property type="evidence" value="ECO:0007669"/>
    <property type="project" value="TreeGrafter"/>
</dbReference>
<keyword evidence="4 7" id="KW-0812">Transmembrane</keyword>
<evidence type="ECO:0000256" key="4">
    <source>
        <dbReference type="ARBA" id="ARBA00022692"/>
    </source>
</evidence>
<dbReference type="FunFam" id="1.10.3720.10:FF:000001">
    <property type="entry name" value="Glycine betaine ABC transporter, permease"/>
    <property type="match status" value="1"/>
</dbReference>
<proteinExistence type="inferred from homology"/>
<feature type="transmembrane region" description="Helical" evidence="7">
    <location>
        <begin position="101"/>
        <end position="124"/>
    </location>
</feature>
<evidence type="ECO:0000313" key="9">
    <source>
        <dbReference type="EMBL" id="SAL73919.1"/>
    </source>
</evidence>
<name>A0A158JZR3_9BURK</name>
<evidence type="ECO:0000313" key="10">
    <source>
        <dbReference type="Proteomes" id="UP000054683"/>
    </source>
</evidence>
<organism evidence="9 10">
    <name type="scientific">Caballeronia udeis</name>
    <dbReference type="NCBI Taxonomy" id="1232866"/>
    <lineage>
        <taxon>Bacteria</taxon>
        <taxon>Pseudomonadati</taxon>
        <taxon>Pseudomonadota</taxon>
        <taxon>Betaproteobacteria</taxon>
        <taxon>Burkholderiales</taxon>
        <taxon>Burkholderiaceae</taxon>
        <taxon>Caballeronia</taxon>
    </lineage>
</organism>
<protein>
    <submittedName>
        <fullName evidence="9">Binding-protein-dependent transport system inner membrane protein</fullName>
    </submittedName>
</protein>
<reference evidence="9 10" key="1">
    <citation type="submission" date="2016-01" db="EMBL/GenBank/DDBJ databases">
        <authorList>
            <person name="Oliw E.H."/>
        </authorList>
    </citation>
    <scope>NUCLEOTIDE SEQUENCE [LARGE SCALE GENOMIC DNA]</scope>
    <source>
        <strain evidence="9">LMG 27134</strain>
    </source>
</reference>
<dbReference type="SUPFAM" id="SSF161098">
    <property type="entry name" value="MetI-like"/>
    <property type="match status" value="1"/>
</dbReference>
<feature type="domain" description="ABC transmembrane type-1" evidence="8">
    <location>
        <begin position="97"/>
        <end position="276"/>
    </location>
</feature>
<gene>
    <name evidence="9" type="ORF">AWB69_09103</name>
</gene>
<keyword evidence="3" id="KW-1003">Cell membrane</keyword>
<dbReference type="Proteomes" id="UP000054683">
    <property type="component" value="Unassembled WGS sequence"/>
</dbReference>
<dbReference type="InterPro" id="IPR035906">
    <property type="entry name" value="MetI-like_sf"/>
</dbReference>
<feature type="transmembrane region" description="Helical" evidence="7">
    <location>
        <begin position="145"/>
        <end position="171"/>
    </location>
</feature>
<dbReference type="PROSITE" id="PS50928">
    <property type="entry name" value="ABC_TM1"/>
    <property type="match status" value="1"/>
</dbReference>
<dbReference type="Gene3D" id="1.10.3720.10">
    <property type="entry name" value="MetI-like"/>
    <property type="match status" value="1"/>
</dbReference>
<dbReference type="GO" id="GO:0015226">
    <property type="term" value="F:carnitine transmembrane transporter activity"/>
    <property type="evidence" value="ECO:0007669"/>
    <property type="project" value="TreeGrafter"/>
</dbReference>
<dbReference type="OrthoDB" id="9806809at2"/>
<evidence type="ECO:0000259" key="8">
    <source>
        <dbReference type="PROSITE" id="PS50928"/>
    </source>
</evidence>
<dbReference type="GO" id="GO:0031460">
    <property type="term" value="P:glycine betaine transport"/>
    <property type="evidence" value="ECO:0007669"/>
    <property type="project" value="TreeGrafter"/>
</dbReference>
<dbReference type="CDD" id="cd06261">
    <property type="entry name" value="TM_PBP2"/>
    <property type="match status" value="1"/>
</dbReference>
<comment type="similarity">
    <text evidence="7">Belongs to the binding-protein-dependent transport system permease family.</text>
</comment>
<evidence type="ECO:0000256" key="2">
    <source>
        <dbReference type="ARBA" id="ARBA00022448"/>
    </source>
</evidence>
<evidence type="ECO:0000256" key="5">
    <source>
        <dbReference type="ARBA" id="ARBA00022989"/>
    </source>
</evidence>
<feature type="transmembrane region" description="Helical" evidence="7">
    <location>
        <begin position="44"/>
        <end position="70"/>
    </location>
</feature>
<dbReference type="InterPro" id="IPR000515">
    <property type="entry name" value="MetI-like"/>
</dbReference>
<sequence>MHDFLIHPFQHVSIPLGSWVQELVGWLVLNFRHAFQEVRYPVQILLSGVQIGLGSIHPLILIAAFMLLGWQVAGRRTSLVVGICLFLIGAIGAWAEAMDTLSIVFTAIVLCCVIGIPIGIVAGLNSRFNTFLRFILDFMQSVPSFVYLVPVVMLFGIGNVPGVLVTLIYAISPVIRMTSLGIRQVRPDVVEAGEAFGCSPAKILFRIRIPLATTTIMAGVNQTVMLALSMAVVAAMISVAGLGQMVLQGIGQLDVGTATTGGIGIVLLAITIDRISQGLGMSFRDRGMRPWFQQGPIGCGYTCWIKLQQRKPRGSPQMQSAQLSVDESNGLS</sequence>
<keyword evidence="5 7" id="KW-1133">Transmembrane helix</keyword>
<comment type="subcellular location">
    <subcellularLocation>
        <location evidence="1 7">Cell membrane</location>
        <topology evidence="1 7">Multi-pass membrane protein</topology>
    </subcellularLocation>
</comment>
<dbReference type="PANTHER" id="PTHR47737">
    <property type="entry name" value="GLYCINE BETAINE/PROLINE BETAINE TRANSPORT SYSTEM PERMEASE PROTEIN PROW"/>
    <property type="match status" value="1"/>
</dbReference>
<dbReference type="PANTHER" id="PTHR47737:SF1">
    <property type="entry name" value="GLYCINE BETAINE_PROLINE BETAINE TRANSPORT SYSTEM PERMEASE PROTEIN PROW"/>
    <property type="match status" value="1"/>
</dbReference>
<evidence type="ECO:0000256" key="6">
    <source>
        <dbReference type="ARBA" id="ARBA00023136"/>
    </source>
</evidence>